<proteinExistence type="predicted"/>
<accession>A0A316DPD2</accession>
<gene>
    <name evidence="2" type="ORF">LX92_04221</name>
</gene>
<evidence type="ECO:0000256" key="1">
    <source>
        <dbReference type="SAM" id="Phobius"/>
    </source>
</evidence>
<dbReference type="AlphaFoldDB" id="A0A316DPD2"/>
<evidence type="ECO:0008006" key="4">
    <source>
        <dbReference type="Google" id="ProtNLM"/>
    </source>
</evidence>
<feature type="transmembrane region" description="Helical" evidence="1">
    <location>
        <begin position="111"/>
        <end position="132"/>
    </location>
</feature>
<organism evidence="2 3">
    <name type="scientific">Maribacter polysiphoniae</name>
    <dbReference type="NCBI Taxonomy" id="429344"/>
    <lineage>
        <taxon>Bacteria</taxon>
        <taxon>Pseudomonadati</taxon>
        <taxon>Bacteroidota</taxon>
        <taxon>Flavobacteriia</taxon>
        <taxon>Flavobacteriales</taxon>
        <taxon>Flavobacteriaceae</taxon>
        <taxon>Maribacter</taxon>
    </lineage>
</organism>
<name>A0A316DPD2_9FLAO</name>
<feature type="transmembrane region" description="Helical" evidence="1">
    <location>
        <begin position="12"/>
        <end position="31"/>
    </location>
</feature>
<feature type="transmembrane region" description="Helical" evidence="1">
    <location>
        <begin position="81"/>
        <end position="99"/>
    </location>
</feature>
<sequence>MKVTYIFIKKNMMPIAIGIVYLWFGALKFFPDISPAEDLAKTTIHELTFGLIPSDITILLLAFWEITIGILLILNVYKRMIYWAAIIHITLTFTPWLFFPSEVFQNNYFQLTLLGQYIAKNIVILAALAVLLKEEKTKEASVITQREMM</sequence>
<keyword evidence="1" id="KW-0472">Membrane</keyword>
<evidence type="ECO:0000313" key="3">
    <source>
        <dbReference type="Proteomes" id="UP000245667"/>
    </source>
</evidence>
<keyword evidence="1" id="KW-1133">Transmembrane helix</keyword>
<protein>
    <recommendedName>
        <fullName evidence="4">Doxx family protein</fullName>
    </recommendedName>
</protein>
<dbReference type="RefSeq" id="WP_223308440.1">
    <property type="nucleotide sequence ID" value="NZ_CAJQNU010000005.1"/>
</dbReference>
<dbReference type="Proteomes" id="UP000245667">
    <property type="component" value="Unassembled WGS sequence"/>
</dbReference>
<keyword evidence="1" id="KW-0812">Transmembrane</keyword>
<comment type="caution">
    <text evidence="2">The sequence shown here is derived from an EMBL/GenBank/DDBJ whole genome shotgun (WGS) entry which is preliminary data.</text>
</comment>
<dbReference type="EMBL" id="QGGQ01000015">
    <property type="protein sequence ID" value="PWK19368.1"/>
    <property type="molecule type" value="Genomic_DNA"/>
</dbReference>
<evidence type="ECO:0000313" key="2">
    <source>
        <dbReference type="EMBL" id="PWK19368.1"/>
    </source>
</evidence>
<feature type="transmembrane region" description="Helical" evidence="1">
    <location>
        <begin position="51"/>
        <end position="74"/>
    </location>
</feature>
<reference evidence="2 3" key="1">
    <citation type="submission" date="2018-05" db="EMBL/GenBank/DDBJ databases">
        <title>Genomic Encyclopedia of Archaeal and Bacterial Type Strains, Phase II (KMG-II): from individual species to whole genera.</title>
        <authorList>
            <person name="Goeker M."/>
        </authorList>
    </citation>
    <scope>NUCLEOTIDE SEQUENCE [LARGE SCALE GENOMIC DNA]</scope>
    <source>
        <strain evidence="2 3">DSM 23514</strain>
    </source>
</reference>